<dbReference type="PANTHER" id="PTHR35936:SF25">
    <property type="entry name" value="ABC TRANSPORTER SUBSTRATE-BINDING PROTEIN"/>
    <property type="match status" value="1"/>
</dbReference>
<accession>Q2SGK4</accession>
<dbReference type="STRING" id="349521.HCH_03473"/>
<evidence type="ECO:0000259" key="3">
    <source>
        <dbReference type="SMART" id="SM00062"/>
    </source>
</evidence>
<dbReference type="Proteomes" id="UP000000238">
    <property type="component" value="Chromosome"/>
</dbReference>
<dbReference type="AlphaFoldDB" id="Q2SGK4"/>
<dbReference type="KEGG" id="hch:HCH_03473"/>
<gene>
    <name evidence="4" type="ordered locus">HCH_03473</name>
</gene>
<dbReference type="eggNOG" id="COG0834">
    <property type="taxonomic scope" value="Bacteria"/>
</dbReference>
<evidence type="ECO:0000256" key="1">
    <source>
        <dbReference type="ARBA" id="ARBA00010333"/>
    </source>
</evidence>
<protein>
    <submittedName>
        <fullName evidence="4">ABC-type amino acid transport/signal transduction systems, periplasmic component/domain</fullName>
    </submittedName>
</protein>
<dbReference type="Gene3D" id="3.40.190.10">
    <property type="entry name" value="Periplasmic binding protein-like II"/>
    <property type="match status" value="2"/>
</dbReference>
<proteinExistence type="inferred from homology"/>
<dbReference type="InterPro" id="IPR001638">
    <property type="entry name" value="Solute-binding_3/MltF_N"/>
</dbReference>
<dbReference type="HOGENOM" id="CLU_064076_9_0_6"/>
<organism evidence="4 5">
    <name type="scientific">Hahella chejuensis (strain KCTC 2396)</name>
    <dbReference type="NCBI Taxonomy" id="349521"/>
    <lineage>
        <taxon>Bacteria</taxon>
        <taxon>Pseudomonadati</taxon>
        <taxon>Pseudomonadota</taxon>
        <taxon>Gammaproteobacteria</taxon>
        <taxon>Oceanospirillales</taxon>
        <taxon>Hahellaceae</taxon>
        <taxon>Hahella</taxon>
    </lineage>
</organism>
<feature type="domain" description="Solute-binding protein family 3/N-terminal" evidence="3">
    <location>
        <begin position="33"/>
        <end position="254"/>
    </location>
</feature>
<dbReference type="SMART" id="SM00062">
    <property type="entry name" value="PBPb"/>
    <property type="match status" value="1"/>
</dbReference>
<name>Q2SGK4_HAHCH</name>
<comment type="similarity">
    <text evidence="1">Belongs to the bacterial solute-binding protein 3 family.</text>
</comment>
<dbReference type="EMBL" id="CP000155">
    <property type="protein sequence ID" value="ABC30220.1"/>
    <property type="molecule type" value="Genomic_DNA"/>
</dbReference>
<sequence>MTLPKLLSGIFLRGLVVLLIGIWPPKGGAHAEEFRVLAHNTEFPPYFFYQDGVATGFYQDFFDALSRITGDTFITQAHPMARGLMMFDENLVDIESGVNPAWRAGEKTLGLYTIPYAQSVDILLFARGKSLPVDAPSDLIGKRIGVVRGYQYPTFTKLFQSGAIERYDANGESQLLTMLLAGRLDQVIINKDLALYRMRENPAYRDLEPGFEVGGVDVMLRIHPNKAAALGRLNAAIKELIDSGEIEGIWDKYR</sequence>
<dbReference type="Pfam" id="PF00497">
    <property type="entry name" value="SBP_bac_3"/>
    <property type="match status" value="1"/>
</dbReference>
<dbReference type="PANTHER" id="PTHR35936">
    <property type="entry name" value="MEMBRANE-BOUND LYTIC MUREIN TRANSGLYCOSYLASE F"/>
    <property type="match status" value="1"/>
</dbReference>
<dbReference type="SUPFAM" id="SSF53850">
    <property type="entry name" value="Periplasmic binding protein-like II"/>
    <property type="match status" value="1"/>
</dbReference>
<evidence type="ECO:0000313" key="4">
    <source>
        <dbReference type="EMBL" id="ABC30220.1"/>
    </source>
</evidence>
<evidence type="ECO:0000313" key="5">
    <source>
        <dbReference type="Proteomes" id="UP000000238"/>
    </source>
</evidence>
<keyword evidence="5" id="KW-1185">Reference proteome</keyword>
<evidence type="ECO:0000256" key="2">
    <source>
        <dbReference type="ARBA" id="ARBA00022729"/>
    </source>
</evidence>
<reference evidence="4 5" key="1">
    <citation type="journal article" date="2005" name="Nucleic Acids Res.">
        <title>Genomic blueprint of Hahella chejuensis, a marine microbe producing an algicidal agent.</title>
        <authorList>
            <person name="Jeong H."/>
            <person name="Yim J.H."/>
            <person name="Lee C."/>
            <person name="Choi S.-H."/>
            <person name="Park Y.K."/>
            <person name="Yoon S.H."/>
            <person name="Hur C.-G."/>
            <person name="Kang H.-Y."/>
            <person name="Kim D."/>
            <person name="Lee H.H."/>
            <person name="Park K.H."/>
            <person name="Park S.-H."/>
            <person name="Park H.-S."/>
            <person name="Lee H.K."/>
            <person name="Oh T.K."/>
            <person name="Kim J.F."/>
        </authorList>
    </citation>
    <scope>NUCLEOTIDE SEQUENCE [LARGE SCALE GENOMIC DNA]</scope>
    <source>
        <strain evidence="4 5">KCTC 2396</strain>
    </source>
</reference>
<keyword evidence="2" id="KW-0732">Signal</keyword>